<keyword evidence="2" id="KW-0812">Transmembrane</keyword>
<organism evidence="3 4">
    <name type="scientific">Dryococelus australis</name>
    <dbReference type="NCBI Taxonomy" id="614101"/>
    <lineage>
        <taxon>Eukaryota</taxon>
        <taxon>Metazoa</taxon>
        <taxon>Ecdysozoa</taxon>
        <taxon>Arthropoda</taxon>
        <taxon>Hexapoda</taxon>
        <taxon>Insecta</taxon>
        <taxon>Pterygota</taxon>
        <taxon>Neoptera</taxon>
        <taxon>Polyneoptera</taxon>
        <taxon>Phasmatodea</taxon>
        <taxon>Verophasmatodea</taxon>
        <taxon>Anareolatae</taxon>
        <taxon>Phasmatidae</taxon>
        <taxon>Eurycanthinae</taxon>
        <taxon>Dryococelus</taxon>
    </lineage>
</organism>
<reference evidence="3 4" key="1">
    <citation type="submission" date="2023-02" db="EMBL/GenBank/DDBJ databases">
        <title>LHISI_Scaffold_Assembly.</title>
        <authorList>
            <person name="Stuart O.P."/>
            <person name="Cleave R."/>
            <person name="Magrath M.J.L."/>
            <person name="Mikheyev A.S."/>
        </authorList>
    </citation>
    <scope>NUCLEOTIDE SEQUENCE [LARGE SCALE GENOMIC DNA]</scope>
    <source>
        <strain evidence="3">Daus_M_001</strain>
        <tissue evidence="3">Leg muscle</tissue>
    </source>
</reference>
<gene>
    <name evidence="3" type="ORF">PR048_010427</name>
</gene>
<evidence type="ECO:0000256" key="2">
    <source>
        <dbReference type="SAM" id="Phobius"/>
    </source>
</evidence>
<feature type="region of interest" description="Disordered" evidence="1">
    <location>
        <begin position="264"/>
        <end position="286"/>
    </location>
</feature>
<dbReference type="EMBL" id="JARBHB010000003">
    <property type="protein sequence ID" value="KAJ8890918.1"/>
    <property type="molecule type" value="Genomic_DNA"/>
</dbReference>
<comment type="caution">
    <text evidence="3">The sequence shown here is derived from an EMBL/GenBank/DDBJ whole genome shotgun (WGS) entry which is preliminary data.</text>
</comment>
<keyword evidence="2" id="KW-1133">Transmembrane helix</keyword>
<evidence type="ECO:0000313" key="4">
    <source>
        <dbReference type="Proteomes" id="UP001159363"/>
    </source>
</evidence>
<feature type="compositionally biased region" description="Basic residues" evidence="1">
    <location>
        <begin position="274"/>
        <end position="284"/>
    </location>
</feature>
<evidence type="ECO:0000313" key="3">
    <source>
        <dbReference type="EMBL" id="KAJ8890918.1"/>
    </source>
</evidence>
<sequence>MRTSGKSGAEGCHQRGRTTAEGERRLKSVSLCMSLSLCICLSLCACVCSSGGAGIRRVKCYCAPSPLRISRDGVADVKTSQCLAHRGDDAYEEHTWIARSHPAIFRPRDMRNFFKKYRTHKDAICPGCQTACGHSFANQVLFPAESFAFSRLRIVLDDAVRRWVFSGVSRFPLPFIPALLRSRLASPKPLHSTRAVFGVTLSRGELEGDSVYIGRGLRPSAAPFWRRDAPYAAGSDAPRPIAVVSVPGTPPLLTSGSVGLSVVGPARASSSSRQSRRRAFRRPSSHGDIHSPLLCYLLNELSCSLPSCSPTRLKETVSYCTHGIGCGQSCAVIGSRRTVVRRYDLAGHRPRTPEDIFVPSARRMSTPSPSLSGRRCKLYRRNEAITRLFPVSALGCSVIVCPWRHRTAIQETYGQPSLLFLRRKGGKLIHNGMFPQFPKNKIPSTGVNFLERVCFPKAHEGRRGGRDTGDDVVIRNSRRTSSSLRHFVGRLATYSSGVIPSFSAGSYIVSLGLRQSSRHTLSFCSVLIIYACMPVKIPLLVTIIFLARVRKIISLPGKVISPLKSNNARLDDTNRDKRRLEVAVDEYWLGNTRPQATKLQTSLPLVTASLLSLGSQPLMHSSTSTSLSARRPAAVFIELAVTSGRFSAPRVAPRVRGRQNRAFFRYLRKAIQPESAVRICNSKPVISFHPSLLSSTTL</sequence>
<accession>A0ABQ9I4P6</accession>
<proteinExistence type="predicted"/>
<name>A0ABQ9I4P6_9NEOP</name>
<feature type="transmembrane region" description="Helical" evidence="2">
    <location>
        <begin position="527"/>
        <end position="547"/>
    </location>
</feature>
<evidence type="ECO:0000256" key="1">
    <source>
        <dbReference type="SAM" id="MobiDB-lite"/>
    </source>
</evidence>
<protein>
    <submittedName>
        <fullName evidence="3">Uncharacterized protein</fullName>
    </submittedName>
</protein>
<dbReference type="Proteomes" id="UP001159363">
    <property type="component" value="Chromosome 3"/>
</dbReference>
<keyword evidence="4" id="KW-1185">Reference proteome</keyword>
<keyword evidence="2" id="KW-0472">Membrane</keyword>